<keyword evidence="1" id="KW-1133">Transmembrane helix</keyword>
<protein>
    <submittedName>
        <fullName evidence="2">SoxR reducing system RseC family protein</fullName>
    </submittedName>
</protein>
<proteinExistence type="predicted"/>
<sequence>MKQTGYVISVSAGKVSVQVERISACGGNCASCGGCSGQGVVVTVPDNPQQPFQVGEAVELEMPDKKFLGRAFGGYGLMAVTMLAGAVLGSWISGKEGGAVLGAFLGLAAGFGLVRFVFRGKKEDIKVIRIKEVQEDR</sequence>
<dbReference type="PANTHER" id="PTHR35867">
    <property type="entry name" value="PROTEIN RSEC"/>
    <property type="match status" value="1"/>
</dbReference>
<dbReference type="InterPro" id="IPR007359">
    <property type="entry name" value="SigmaE_reg_RseC_MucC"/>
</dbReference>
<evidence type="ECO:0000313" key="2">
    <source>
        <dbReference type="EMBL" id="MBE5038894.1"/>
    </source>
</evidence>
<keyword evidence="1" id="KW-0812">Transmembrane</keyword>
<accession>A0A9D5M1D9</accession>
<feature type="transmembrane region" description="Helical" evidence="1">
    <location>
        <begin position="72"/>
        <end position="92"/>
    </location>
</feature>
<feature type="transmembrane region" description="Helical" evidence="1">
    <location>
        <begin position="98"/>
        <end position="118"/>
    </location>
</feature>
<gene>
    <name evidence="2" type="ORF">INF28_00235</name>
</gene>
<dbReference type="AlphaFoldDB" id="A0A9D5M1D9"/>
<dbReference type="Proteomes" id="UP000806542">
    <property type="component" value="Unassembled WGS sequence"/>
</dbReference>
<dbReference type="EMBL" id="JADCKB010000001">
    <property type="protein sequence ID" value="MBE5038894.1"/>
    <property type="molecule type" value="Genomic_DNA"/>
</dbReference>
<dbReference type="InterPro" id="IPR026268">
    <property type="entry name" value="RseC"/>
</dbReference>
<keyword evidence="3" id="KW-1185">Reference proteome</keyword>
<dbReference type="Pfam" id="PF04246">
    <property type="entry name" value="RseC_MucC"/>
    <property type="match status" value="1"/>
</dbReference>
<reference evidence="2" key="1">
    <citation type="submission" date="2020-10" db="EMBL/GenBank/DDBJ databases">
        <title>ChiBAC.</title>
        <authorList>
            <person name="Zenner C."/>
            <person name="Hitch T.C.A."/>
            <person name="Clavel T."/>
        </authorList>
    </citation>
    <scope>NUCLEOTIDE SEQUENCE</scope>
    <source>
        <strain evidence="2">DSM 107454</strain>
    </source>
</reference>
<evidence type="ECO:0000313" key="3">
    <source>
        <dbReference type="Proteomes" id="UP000806542"/>
    </source>
</evidence>
<name>A0A9D5M1D9_9FIRM</name>
<dbReference type="RefSeq" id="WP_226391459.1">
    <property type="nucleotide sequence ID" value="NZ_JADCKB010000001.1"/>
</dbReference>
<organism evidence="2 3">
    <name type="scientific">Ructibacterium gallinarum</name>
    <dbReference type="NCBI Taxonomy" id="2779355"/>
    <lineage>
        <taxon>Bacteria</taxon>
        <taxon>Bacillati</taxon>
        <taxon>Bacillota</taxon>
        <taxon>Clostridia</taxon>
        <taxon>Eubacteriales</taxon>
        <taxon>Oscillospiraceae</taxon>
        <taxon>Ructibacterium</taxon>
    </lineage>
</organism>
<dbReference type="PIRSF" id="PIRSF004923">
    <property type="entry name" value="RseC"/>
    <property type="match status" value="1"/>
</dbReference>
<dbReference type="PANTHER" id="PTHR35867:SF1">
    <property type="entry name" value="PROTEIN RSEC"/>
    <property type="match status" value="1"/>
</dbReference>
<keyword evidence="1" id="KW-0472">Membrane</keyword>
<evidence type="ECO:0000256" key="1">
    <source>
        <dbReference type="SAM" id="Phobius"/>
    </source>
</evidence>
<comment type="caution">
    <text evidence="2">The sequence shown here is derived from an EMBL/GenBank/DDBJ whole genome shotgun (WGS) entry which is preliminary data.</text>
</comment>